<evidence type="ECO:0000256" key="11">
    <source>
        <dbReference type="ARBA" id="ARBA00037449"/>
    </source>
</evidence>
<comment type="subcellular location">
    <subcellularLocation>
        <location evidence="1">Nucleus</location>
        <location evidence="1">Nucleolus</location>
    </subcellularLocation>
</comment>
<feature type="domain" description="Helicase ATP-binding" evidence="14">
    <location>
        <begin position="292"/>
        <end position="478"/>
    </location>
</feature>
<evidence type="ECO:0000256" key="2">
    <source>
        <dbReference type="ARBA" id="ARBA00009334"/>
    </source>
</evidence>
<dbReference type="EC" id="3.6.4.13" evidence="3"/>
<dbReference type="GO" id="GO:0003676">
    <property type="term" value="F:nucleic acid binding"/>
    <property type="evidence" value="ECO:0007669"/>
    <property type="project" value="InterPro"/>
</dbReference>
<dbReference type="AlphaFoldDB" id="A0AA36J9X1"/>
<dbReference type="Pfam" id="PF00271">
    <property type="entry name" value="Helicase_C"/>
    <property type="match status" value="1"/>
</dbReference>
<dbReference type="PROSITE" id="PS51194">
    <property type="entry name" value="HELICASE_CTER"/>
    <property type="match status" value="1"/>
</dbReference>
<evidence type="ECO:0000256" key="7">
    <source>
        <dbReference type="ARBA" id="ARBA00022801"/>
    </source>
</evidence>
<name>A0AA36J9X1_9DINO</name>
<keyword evidence="4" id="KW-0690">Ribosome biogenesis</keyword>
<dbReference type="InterPro" id="IPR011545">
    <property type="entry name" value="DEAD/DEAH_box_helicase_dom"/>
</dbReference>
<dbReference type="InterPro" id="IPR000629">
    <property type="entry name" value="RNA-helicase_DEAD-box_CS"/>
</dbReference>
<dbReference type="InterPro" id="IPR027417">
    <property type="entry name" value="P-loop_NTPase"/>
</dbReference>
<feature type="compositionally biased region" description="Acidic residues" evidence="13">
    <location>
        <begin position="10"/>
        <end position="21"/>
    </location>
</feature>
<dbReference type="InterPro" id="IPR014001">
    <property type="entry name" value="Helicase_ATP-bd"/>
</dbReference>
<feature type="domain" description="Helicase C-terminal" evidence="15">
    <location>
        <begin position="520"/>
        <end position="669"/>
    </location>
</feature>
<dbReference type="CDD" id="cd00268">
    <property type="entry name" value="DEADc"/>
    <property type="match status" value="1"/>
</dbReference>
<dbReference type="GO" id="GO:0003724">
    <property type="term" value="F:RNA helicase activity"/>
    <property type="evidence" value="ECO:0007669"/>
    <property type="project" value="UniProtKB-EC"/>
</dbReference>
<dbReference type="EMBL" id="CAUJNA010003448">
    <property type="protein sequence ID" value="CAJ1402318.1"/>
    <property type="molecule type" value="Genomic_DNA"/>
</dbReference>
<evidence type="ECO:0000256" key="4">
    <source>
        <dbReference type="ARBA" id="ARBA00022517"/>
    </source>
</evidence>
<evidence type="ECO:0000256" key="10">
    <source>
        <dbReference type="ARBA" id="ARBA00023242"/>
    </source>
</evidence>
<feature type="region of interest" description="Disordered" evidence="13">
    <location>
        <begin position="1"/>
        <end position="21"/>
    </location>
</feature>
<dbReference type="Gene3D" id="3.40.50.300">
    <property type="entry name" value="P-loop containing nucleotide triphosphate hydrolases"/>
    <property type="match status" value="2"/>
</dbReference>
<dbReference type="GO" id="GO:0016787">
    <property type="term" value="F:hydrolase activity"/>
    <property type="evidence" value="ECO:0007669"/>
    <property type="project" value="UniProtKB-KW"/>
</dbReference>
<proteinExistence type="inferred from homology"/>
<keyword evidence="17" id="KW-1185">Reference proteome</keyword>
<evidence type="ECO:0000256" key="13">
    <source>
        <dbReference type="SAM" id="MobiDB-lite"/>
    </source>
</evidence>
<sequence>MVWKRKVEEVEPEAEEEDEEEARYYGFIHQASGDKMFVTCDGVPEEFASRPPKITRKSEPPPGLKVGSWITFELLDEWPGENWGSLLVVNIQPAEPPEDWDPSSIQPAERKTGRAGAKPRATMAAAAEKFRAAHAARGSVGRAPAPRQKAAMSKAFPGADDASGLAKSGAVAAFRQAKEEGRSFESGWSAPAERRSAAPRNRTTKARRTEHLPPFQKAFLEAPDALSAEEVESMRTVRESTEVSVEMPDQLPDVFPPISTFEDLSGILPDYAFRGLSEMGIETPMPIQAQAIPMALAGLDVVGIAKTGSGKTLAYLLPALAHVEVQEPKVRGAGTPMVLILAPTRELAVQICDMAKAVMRFSKKGSNHPDLSAGVLYGGGQGSKGWQVADIKSGGQVVAATPGRLLDVMDSGDISLERVTYFVLDEADRMLECGFEEQVGRIGSKTVRRDRHTLFFSATWPSKVQDMAQVMCSSDLPPVRVMVGQRGDGEGPVSRADILQEVVVFDQASWSDRDAAKQELLYAHLREVLSDDAHKILVFVSRKNLADTLAKRLKEEGFSANVMHGGKSQDSRLSTLEGFRGGETKLLVTTDVMGRGLDIPGISHVVIFDMGDIEDYVHRIGRTARGPYGQGHALTFFEYDKKWPNLPRQLLEVLQESGQEVPPELAALSVGEGRARHSQGGWR</sequence>
<comment type="caution">
    <text evidence="16">The sequence shown here is derived from an EMBL/GenBank/DDBJ whole genome shotgun (WGS) entry which is preliminary data.</text>
</comment>
<comment type="function">
    <text evidence="11">ATP-dependent RNA helicase required for 60S ribosomal subunit synthesis. Involved in efficient pre-rRNA processing, predominantly at site A3, which is necessary for the normal formation of 25S and 5.8S rRNAs.</text>
</comment>
<evidence type="ECO:0000256" key="3">
    <source>
        <dbReference type="ARBA" id="ARBA00012552"/>
    </source>
</evidence>
<evidence type="ECO:0000259" key="15">
    <source>
        <dbReference type="PROSITE" id="PS51194"/>
    </source>
</evidence>
<evidence type="ECO:0000256" key="5">
    <source>
        <dbReference type="ARBA" id="ARBA00022552"/>
    </source>
</evidence>
<dbReference type="PROSITE" id="PS00039">
    <property type="entry name" value="DEAD_ATP_HELICASE"/>
    <property type="match status" value="1"/>
</dbReference>
<evidence type="ECO:0000313" key="17">
    <source>
        <dbReference type="Proteomes" id="UP001178507"/>
    </source>
</evidence>
<evidence type="ECO:0000256" key="1">
    <source>
        <dbReference type="ARBA" id="ARBA00004604"/>
    </source>
</evidence>
<protein>
    <recommendedName>
        <fullName evidence="3">RNA helicase</fullName>
        <ecNumber evidence="3">3.6.4.13</ecNumber>
    </recommendedName>
</protein>
<comment type="similarity">
    <text evidence="2">Belongs to the DEAD box helicase family. DDX5/DBP2 subfamily.</text>
</comment>
<keyword evidence="10" id="KW-0539">Nucleus</keyword>
<gene>
    <name evidence="16" type="ORF">EVOR1521_LOCUS25235</name>
</gene>
<dbReference type="GO" id="GO:0005524">
    <property type="term" value="F:ATP binding"/>
    <property type="evidence" value="ECO:0007669"/>
    <property type="project" value="UniProtKB-KW"/>
</dbReference>
<keyword evidence="9 12" id="KW-0067">ATP-binding</keyword>
<keyword evidence="7 12" id="KW-0378">Hydrolase</keyword>
<evidence type="ECO:0000256" key="9">
    <source>
        <dbReference type="ARBA" id="ARBA00022840"/>
    </source>
</evidence>
<evidence type="ECO:0000259" key="14">
    <source>
        <dbReference type="PROSITE" id="PS51192"/>
    </source>
</evidence>
<evidence type="ECO:0000313" key="16">
    <source>
        <dbReference type="EMBL" id="CAJ1402318.1"/>
    </source>
</evidence>
<evidence type="ECO:0000256" key="12">
    <source>
        <dbReference type="RuleBase" id="RU000492"/>
    </source>
</evidence>
<reference evidence="16" key="1">
    <citation type="submission" date="2023-08" db="EMBL/GenBank/DDBJ databases">
        <authorList>
            <person name="Chen Y."/>
            <person name="Shah S."/>
            <person name="Dougan E. K."/>
            <person name="Thang M."/>
            <person name="Chan C."/>
        </authorList>
    </citation>
    <scope>NUCLEOTIDE SEQUENCE</scope>
</reference>
<dbReference type="Pfam" id="PF00270">
    <property type="entry name" value="DEAD"/>
    <property type="match status" value="1"/>
</dbReference>
<accession>A0AA36J9X1</accession>
<feature type="region of interest" description="Disordered" evidence="13">
    <location>
        <begin position="181"/>
        <end position="206"/>
    </location>
</feature>
<dbReference type="PANTHER" id="PTHR47958">
    <property type="entry name" value="ATP-DEPENDENT RNA HELICASE DBP3"/>
    <property type="match status" value="1"/>
</dbReference>
<keyword evidence="5" id="KW-0698">rRNA processing</keyword>
<dbReference type="SUPFAM" id="SSF52540">
    <property type="entry name" value="P-loop containing nucleoside triphosphate hydrolases"/>
    <property type="match status" value="1"/>
</dbReference>
<dbReference type="SMART" id="SM00487">
    <property type="entry name" value="DEXDc"/>
    <property type="match status" value="1"/>
</dbReference>
<dbReference type="CDD" id="cd18787">
    <property type="entry name" value="SF2_C_DEAD"/>
    <property type="match status" value="1"/>
</dbReference>
<feature type="region of interest" description="Disordered" evidence="13">
    <location>
        <begin position="94"/>
        <end position="118"/>
    </location>
</feature>
<keyword evidence="6 12" id="KW-0547">Nucleotide-binding</keyword>
<dbReference type="InterPro" id="IPR044742">
    <property type="entry name" value="DEAD/DEAH_RhlB"/>
</dbReference>
<evidence type="ECO:0000256" key="8">
    <source>
        <dbReference type="ARBA" id="ARBA00022806"/>
    </source>
</evidence>
<evidence type="ECO:0000256" key="6">
    <source>
        <dbReference type="ARBA" id="ARBA00022741"/>
    </source>
</evidence>
<organism evidence="16 17">
    <name type="scientific">Effrenium voratum</name>
    <dbReference type="NCBI Taxonomy" id="2562239"/>
    <lineage>
        <taxon>Eukaryota</taxon>
        <taxon>Sar</taxon>
        <taxon>Alveolata</taxon>
        <taxon>Dinophyceae</taxon>
        <taxon>Suessiales</taxon>
        <taxon>Symbiodiniaceae</taxon>
        <taxon>Effrenium</taxon>
    </lineage>
</organism>
<dbReference type="InterPro" id="IPR001650">
    <property type="entry name" value="Helicase_C-like"/>
</dbReference>
<keyword evidence="8 12" id="KW-0347">Helicase</keyword>
<dbReference type="SMART" id="SM00490">
    <property type="entry name" value="HELICc"/>
    <property type="match status" value="1"/>
</dbReference>
<dbReference type="Proteomes" id="UP001178507">
    <property type="component" value="Unassembled WGS sequence"/>
</dbReference>
<dbReference type="PROSITE" id="PS51192">
    <property type="entry name" value="HELICASE_ATP_BIND_1"/>
    <property type="match status" value="1"/>
</dbReference>